<dbReference type="Proteomes" id="UP000095287">
    <property type="component" value="Unplaced"/>
</dbReference>
<keyword evidence="3" id="KW-1185">Reference proteome</keyword>
<feature type="transmembrane region" description="Helical" evidence="1">
    <location>
        <begin position="65"/>
        <end position="84"/>
    </location>
</feature>
<proteinExistence type="predicted"/>
<feature type="chain" id="PRO_5009313002" evidence="2">
    <location>
        <begin position="36"/>
        <end position="123"/>
    </location>
</feature>
<protein>
    <submittedName>
        <fullName evidence="4">Uncharacterized protein</fullName>
    </submittedName>
</protein>
<keyword evidence="2" id="KW-0732">Signal</keyword>
<name>A0A1I7Z4P5_9BILA</name>
<organism evidence="3 4">
    <name type="scientific">Steinernema glaseri</name>
    <dbReference type="NCBI Taxonomy" id="37863"/>
    <lineage>
        <taxon>Eukaryota</taxon>
        <taxon>Metazoa</taxon>
        <taxon>Ecdysozoa</taxon>
        <taxon>Nematoda</taxon>
        <taxon>Chromadorea</taxon>
        <taxon>Rhabditida</taxon>
        <taxon>Tylenchina</taxon>
        <taxon>Panagrolaimomorpha</taxon>
        <taxon>Strongyloidoidea</taxon>
        <taxon>Steinernematidae</taxon>
        <taxon>Steinernema</taxon>
    </lineage>
</organism>
<evidence type="ECO:0000256" key="2">
    <source>
        <dbReference type="SAM" id="SignalP"/>
    </source>
</evidence>
<feature type="signal peptide" evidence="2">
    <location>
        <begin position="1"/>
        <end position="35"/>
    </location>
</feature>
<keyword evidence="1" id="KW-0472">Membrane</keyword>
<evidence type="ECO:0000313" key="3">
    <source>
        <dbReference type="Proteomes" id="UP000095287"/>
    </source>
</evidence>
<keyword evidence="1" id="KW-0812">Transmembrane</keyword>
<sequence>MGNVMSAFGFNQPFLFALLGIVIVLSLTVISVADCKPGEDEIQYQDVEWNRMGNVMSAFGFNQPFLFALLGIVIVLSLTVLSVADCKPGDDEIQYQDIEWNRPRITIDSPFLNPQRMERQKKA</sequence>
<evidence type="ECO:0000256" key="1">
    <source>
        <dbReference type="SAM" id="Phobius"/>
    </source>
</evidence>
<dbReference type="AlphaFoldDB" id="A0A1I7Z4P5"/>
<evidence type="ECO:0000313" key="4">
    <source>
        <dbReference type="WBParaSite" id="L893_g22572.t2"/>
    </source>
</evidence>
<keyword evidence="1" id="KW-1133">Transmembrane helix</keyword>
<dbReference type="WBParaSite" id="L893_g22572.t2">
    <property type="protein sequence ID" value="L893_g22572.t2"/>
    <property type="gene ID" value="L893_g22572"/>
</dbReference>
<accession>A0A1I7Z4P5</accession>
<reference evidence="4" key="1">
    <citation type="submission" date="2016-11" db="UniProtKB">
        <authorList>
            <consortium name="WormBaseParasite"/>
        </authorList>
    </citation>
    <scope>IDENTIFICATION</scope>
</reference>